<dbReference type="AlphaFoldDB" id="A0AB39YZW1"/>
<evidence type="ECO:0000256" key="3">
    <source>
        <dbReference type="SAM" id="SignalP"/>
    </source>
</evidence>
<reference evidence="4" key="1">
    <citation type="submission" date="2025-05" db="UniProtKB">
        <authorList>
            <consortium name="RefSeq"/>
        </authorList>
    </citation>
    <scope>NUCLEOTIDE SEQUENCE [LARGE SCALE GENOMIC DNA]</scope>
</reference>
<keyword evidence="3" id="KW-0732">Signal</keyword>
<protein>
    <submittedName>
        <fullName evidence="5">Uncharacterized protein</fullName>
    </submittedName>
</protein>
<dbReference type="RefSeq" id="XP_016925374.3">
    <property type="nucleotide sequence ID" value="XM_017069885.4"/>
</dbReference>
<accession>A0AB39YZW1</accession>
<evidence type="ECO:0000313" key="5">
    <source>
        <dbReference type="RefSeq" id="XP_016925374.3"/>
    </source>
</evidence>
<name>A0AB39YZW1_DROSZ</name>
<feature type="region of interest" description="Disordered" evidence="2">
    <location>
        <begin position="319"/>
        <end position="359"/>
    </location>
</feature>
<feature type="signal peptide" evidence="3">
    <location>
        <begin position="1"/>
        <end position="22"/>
    </location>
</feature>
<dbReference type="Proteomes" id="UP001652628">
    <property type="component" value="Chromosome 2L"/>
</dbReference>
<dbReference type="PROSITE" id="PS51257">
    <property type="entry name" value="PROKAR_LIPOPROTEIN"/>
    <property type="match status" value="1"/>
</dbReference>
<feature type="compositionally biased region" description="Acidic residues" evidence="2">
    <location>
        <begin position="326"/>
        <end position="359"/>
    </location>
</feature>
<organism evidence="4 5">
    <name type="scientific">Drosophila suzukii</name>
    <name type="common">Spotted-wing drosophila fruit fly</name>
    <dbReference type="NCBI Taxonomy" id="28584"/>
    <lineage>
        <taxon>Eukaryota</taxon>
        <taxon>Metazoa</taxon>
        <taxon>Ecdysozoa</taxon>
        <taxon>Arthropoda</taxon>
        <taxon>Hexapoda</taxon>
        <taxon>Insecta</taxon>
        <taxon>Pterygota</taxon>
        <taxon>Neoptera</taxon>
        <taxon>Endopterygota</taxon>
        <taxon>Diptera</taxon>
        <taxon>Brachycera</taxon>
        <taxon>Muscomorpha</taxon>
        <taxon>Ephydroidea</taxon>
        <taxon>Drosophilidae</taxon>
        <taxon>Drosophila</taxon>
        <taxon>Sophophora</taxon>
    </lineage>
</organism>
<feature type="coiled-coil region" evidence="1">
    <location>
        <begin position="139"/>
        <end position="166"/>
    </location>
</feature>
<keyword evidence="1" id="KW-0175">Coiled coil</keyword>
<evidence type="ECO:0000313" key="4">
    <source>
        <dbReference type="Proteomes" id="UP001652628"/>
    </source>
</evidence>
<proteinExistence type="predicted"/>
<gene>
    <name evidence="5" type="primary">LOC108006361</name>
</gene>
<keyword evidence="4" id="KW-1185">Reference proteome</keyword>
<evidence type="ECO:0000256" key="2">
    <source>
        <dbReference type="SAM" id="MobiDB-lite"/>
    </source>
</evidence>
<sequence>MHSTKSSLLLLALAISASCVVATPQPELLDELLSSLNQTGQNIISGIVDASKNGTAIAGEFLESLKNSTEQYSHETVAFAQRIADAVHQAATGGIRDFAYALHEGISRLLSEINRVRNVLQRQALKDALTKLQTINAGVADLEVAVNNLNDRLDEKKTEYSAVIQEKWSNWAAAQLQRVDEQTNGVGNEEAEEILDELVNRYGGYLHSCVEELQVQQATYEQVVQETIIKYQNATSNLTAQVELCLKNNLNFRSCRNGIDKALRGLDSAPQDLLNLRVRGIRLLAIGLNASGCVGQTLAEHALERPIVERKLDEIIRQYLEQRDSTDDDSSSEEETTTENDSGSEESSTDDSSNDDDSS</sequence>
<dbReference type="GeneID" id="108006361"/>
<reference evidence="5" key="2">
    <citation type="submission" date="2025-08" db="UniProtKB">
        <authorList>
            <consortium name="RefSeq"/>
        </authorList>
    </citation>
    <scope>IDENTIFICATION</scope>
</reference>
<evidence type="ECO:0000256" key="1">
    <source>
        <dbReference type="SAM" id="Coils"/>
    </source>
</evidence>
<feature type="chain" id="PRO_5045665531" evidence="3">
    <location>
        <begin position="23"/>
        <end position="359"/>
    </location>
</feature>